<dbReference type="OMA" id="SCYNIFN"/>
<reference evidence="3" key="1">
    <citation type="submission" date="2013-10" db="EMBL/GenBank/DDBJ databases">
        <title>Genomic analysis of the causative agents of coccidiosis in chickens.</title>
        <authorList>
            <person name="Reid A.J."/>
            <person name="Blake D."/>
            <person name="Billington K."/>
            <person name="Browne H."/>
            <person name="Dunn M."/>
            <person name="Hung S."/>
            <person name="Kawahara F."/>
            <person name="Miranda-Saavedra D."/>
            <person name="Mourier T."/>
            <person name="Nagra H."/>
            <person name="Otto T.D."/>
            <person name="Rawlings N."/>
            <person name="Sanchez A."/>
            <person name="Sanders M."/>
            <person name="Subramaniam C."/>
            <person name="Tay Y."/>
            <person name="Dear P."/>
            <person name="Doerig C."/>
            <person name="Gruber A."/>
            <person name="Parkinson J."/>
            <person name="Shirley M."/>
            <person name="Wan K.L."/>
            <person name="Berriman M."/>
            <person name="Tomley F."/>
            <person name="Pain A."/>
        </authorList>
    </citation>
    <scope>NUCLEOTIDE SEQUENCE [LARGE SCALE GENOMIC DNA]</scope>
    <source>
        <strain evidence="3">Houghton</strain>
    </source>
</reference>
<feature type="compositionally biased region" description="Low complexity" evidence="1">
    <location>
        <begin position="1"/>
        <end position="20"/>
    </location>
</feature>
<feature type="region of interest" description="Disordered" evidence="1">
    <location>
        <begin position="1"/>
        <end position="79"/>
    </location>
</feature>
<dbReference type="PANTHER" id="PTHR22957">
    <property type="entry name" value="TBC1 DOMAIN FAMILY MEMBER GTPASE-ACTIVATING PROTEIN"/>
    <property type="match status" value="1"/>
</dbReference>
<evidence type="ECO:0000313" key="3">
    <source>
        <dbReference type="EMBL" id="CDJ37330.1"/>
    </source>
</evidence>
<dbReference type="InterPro" id="IPR000195">
    <property type="entry name" value="Rab-GAP-TBC_dom"/>
</dbReference>
<dbReference type="Gene3D" id="1.10.472.80">
    <property type="entry name" value="Ypt/Rab-GAP domain of gyp1p, domain 3"/>
    <property type="match status" value="1"/>
</dbReference>
<dbReference type="SUPFAM" id="SSF47923">
    <property type="entry name" value="Ypt/Rab-GAP domain of gyp1p"/>
    <property type="match status" value="2"/>
</dbReference>
<dbReference type="FunFam" id="1.10.8.270:FF:000028">
    <property type="entry name" value="TBC domain containing protein"/>
    <property type="match status" value="1"/>
</dbReference>
<name>U6KH58_EIMTE</name>
<protein>
    <submittedName>
        <fullName evidence="3">TBC domain-containing protein, putative</fullName>
    </submittedName>
</protein>
<accession>U6KH58</accession>
<evidence type="ECO:0000313" key="4">
    <source>
        <dbReference type="Proteomes" id="UP000030747"/>
    </source>
</evidence>
<feature type="compositionally biased region" description="Low complexity" evidence="1">
    <location>
        <begin position="49"/>
        <end position="79"/>
    </location>
</feature>
<evidence type="ECO:0000256" key="1">
    <source>
        <dbReference type="SAM" id="MobiDB-lite"/>
    </source>
</evidence>
<feature type="domain" description="Rab-GAP TBC" evidence="2">
    <location>
        <begin position="116"/>
        <end position="341"/>
    </location>
</feature>
<organism evidence="3 4">
    <name type="scientific">Eimeria tenella</name>
    <name type="common">Coccidian parasite</name>
    <dbReference type="NCBI Taxonomy" id="5802"/>
    <lineage>
        <taxon>Eukaryota</taxon>
        <taxon>Sar</taxon>
        <taxon>Alveolata</taxon>
        <taxon>Apicomplexa</taxon>
        <taxon>Conoidasida</taxon>
        <taxon>Coccidia</taxon>
        <taxon>Eucoccidiorida</taxon>
        <taxon>Eimeriorina</taxon>
        <taxon>Eimeriidae</taxon>
        <taxon>Eimeria</taxon>
    </lineage>
</organism>
<reference evidence="3" key="2">
    <citation type="submission" date="2013-10" db="EMBL/GenBank/DDBJ databases">
        <authorList>
            <person name="Aslett M."/>
        </authorList>
    </citation>
    <scope>NUCLEOTIDE SEQUENCE [LARGE SCALE GENOMIC DNA]</scope>
    <source>
        <strain evidence="3">Houghton</strain>
    </source>
</reference>
<proteinExistence type="predicted"/>
<dbReference type="GeneID" id="25255667"/>
<gene>
    <name evidence="3" type="ORF">ETH_00033005</name>
</gene>
<dbReference type="FunFam" id="1.10.472.80:FF:000001">
    <property type="entry name" value="TBC1 domain family member 22B"/>
    <property type="match status" value="1"/>
</dbReference>
<dbReference type="RefSeq" id="XP_013228168.1">
    <property type="nucleotide sequence ID" value="XM_013372714.1"/>
</dbReference>
<dbReference type="SMART" id="SM00164">
    <property type="entry name" value="TBC"/>
    <property type="match status" value="1"/>
</dbReference>
<dbReference type="PROSITE" id="PS50086">
    <property type="entry name" value="TBC_RABGAP"/>
    <property type="match status" value="1"/>
</dbReference>
<dbReference type="Gene3D" id="1.10.8.270">
    <property type="entry name" value="putative rabgap domain of human tbc1 domain family member 14 like domains"/>
    <property type="match status" value="1"/>
</dbReference>
<dbReference type="EMBL" id="HG673755">
    <property type="protein sequence ID" value="CDJ37330.1"/>
    <property type="molecule type" value="Genomic_DNA"/>
</dbReference>
<dbReference type="OrthoDB" id="347683at2759"/>
<keyword evidence="4" id="KW-1185">Reference proteome</keyword>
<dbReference type="AlphaFoldDB" id="U6KH58"/>
<dbReference type="VEuPathDB" id="ToxoDB:ETH_00033005"/>
<dbReference type="Pfam" id="PF00566">
    <property type="entry name" value="RabGAP-TBC"/>
    <property type="match status" value="1"/>
</dbReference>
<dbReference type="PANTHER" id="PTHR22957:SF26">
    <property type="entry name" value="LD44506P"/>
    <property type="match status" value="1"/>
</dbReference>
<evidence type="ECO:0000259" key="2">
    <source>
        <dbReference type="PROSITE" id="PS50086"/>
    </source>
</evidence>
<dbReference type="VEuPathDB" id="ToxoDB:ETH2_0309700"/>
<dbReference type="Proteomes" id="UP000030747">
    <property type="component" value="Unassembled WGS sequence"/>
</dbReference>
<dbReference type="InterPro" id="IPR035969">
    <property type="entry name" value="Rab-GAP_TBC_sf"/>
</dbReference>
<dbReference type="GO" id="GO:0005096">
    <property type="term" value="F:GTPase activator activity"/>
    <property type="evidence" value="ECO:0007669"/>
    <property type="project" value="TreeGrafter"/>
</dbReference>
<sequence length="411" mass="46316">MRQGTSSSSSNSSNSNSSSSKRCHFTRLLPPTPTRMPQGDSGRSRSTMNSSSSSSSNSSSSNSSSSNSSSSNSSSSSSNTIASTSVKAERFQQLLSRDVIDAGELRNLLWGGVPSCCSAEVRSDAWRIMLGYLPLTRDRKDAALAKKRADYQELVQHYYSRGEASAEEVKLLKQLRVDLPRTHAGRKFFAHPRIQLGMERALFLWAVKHPASGYVQGINDLLTPFVAVFLHAALGRDPEELSIDEVDEKVLLQVEADSFWCLAKLLAHIQDHYTFGQPGIRRLVVRLRDIVKRVDEGLYQHLEDHGVDLLQVTFRWMNCLLMREFPLSCVIRLWDTYIAEQAEGFSDFHVYVCAVFLVNWSRQLKQMDFQQMILFIQNFPTTTWGPQEIETLLAEAFVLKSLYHSAPKHLN</sequence>